<dbReference type="Proteomes" id="UP000823913">
    <property type="component" value="Unassembled WGS sequence"/>
</dbReference>
<keyword evidence="1" id="KW-1133">Transmembrane helix</keyword>
<gene>
    <name evidence="2" type="ORF">IAB94_01135</name>
</gene>
<sequence length="126" mass="13529">MRGERVMAVKCKSLAALGIMELAIALFFVALAYLYTVFFGLQGANALVFGLVVALAAVLGGFAMYLLLTFALTPKNIIVKRDDRLIIDGRCVECADLASVTYGSMGARGFVFKTGILKIKLKSGKK</sequence>
<organism evidence="2 3">
    <name type="scientific">Candidatus Coproplasma avicola</name>
    <dbReference type="NCBI Taxonomy" id="2840744"/>
    <lineage>
        <taxon>Bacteria</taxon>
        <taxon>Bacillati</taxon>
        <taxon>Bacillota</taxon>
        <taxon>Clostridia</taxon>
        <taxon>Eubacteriales</taxon>
        <taxon>Candidatus Coproplasma</taxon>
    </lineage>
</organism>
<evidence type="ECO:0000313" key="3">
    <source>
        <dbReference type="Proteomes" id="UP000823913"/>
    </source>
</evidence>
<dbReference type="AlphaFoldDB" id="A0A9D1E5R5"/>
<comment type="caution">
    <text evidence="2">The sequence shown here is derived from an EMBL/GenBank/DDBJ whole genome shotgun (WGS) entry which is preliminary data.</text>
</comment>
<accession>A0A9D1E5R5</accession>
<feature type="transmembrane region" description="Helical" evidence="1">
    <location>
        <begin position="12"/>
        <end position="35"/>
    </location>
</feature>
<keyword evidence="1" id="KW-0812">Transmembrane</keyword>
<protein>
    <submittedName>
        <fullName evidence="2">Uncharacterized protein</fullName>
    </submittedName>
</protein>
<feature type="transmembrane region" description="Helical" evidence="1">
    <location>
        <begin position="47"/>
        <end position="72"/>
    </location>
</feature>
<reference evidence="2" key="2">
    <citation type="journal article" date="2021" name="PeerJ">
        <title>Extensive microbial diversity within the chicken gut microbiome revealed by metagenomics and culture.</title>
        <authorList>
            <person name="Gilroy R."/>
            <person name="Ravi A."/>
            <person name="Getino M."/>
            <person name="Pursley I."/>
            <person name="Horton D.L."/>
            <person name="Alikhan N.F."/>
            <person name="Baker D."/>
            <person name="Gharbi K."/>
            <person name="Hall N."/>
            <person name="Watson M."/>
            <person name="Adriaenssens E.M."/>
            <person name="Foster-Nyarko E."/>
            <person name="Jarju S."/>
            <person name="Secka A."/>
            <person name="Antonio M."/>
            <person name="Oren A."/>
            <person name="Chaudhuri R.R."/>
            <person name="La Ragione R."/>
            <person name="Hildebrand F."/>
            <person name="Pallen M.J."/>
        </authorList>
    </citation>
    <scope>NUCLEOTIDE SEQUENCE</scope>
    <source>
        <strain evidence="2">ChiW16-3235</strain>
    </source>
</reference>
<proteinExistence type="predicted"/>
<evidence type="ECO:0000313" key="2">
    <source>
        <dbReference type="EMBL" id="HIR66632.1"/>
    </source>
</evidence>
<keyword evidence="1" id="KW-0472">Membrane</keyword>
<dbReference type="EMBL" id="DVHK01000025">
    <property type="protein sequence ID" value="HIR66632.1"/>
    <property type="molecule type" value="Genomic_DNA"/>
</dbReference>
<name>A0A9D1E5R5_9FIRM</name>
<reference evidence="2" key="1">
    <citation type="submission" date="2020-10" db="EMBL/GenBank/DDBJ databases">
        <authorList>
            <person name="Gilroy R."/>
        </authorList>
    </citation>
    <scope>NUCLEOTIDE SEQUENCE</scope>
    <source>
        <strain evidence="2">ChiW16-3235</strain>
    </source>
</reference>
<evidence type="ECO:0000256" key="1">
    <source>
        <dbReference type="SAM" id="Phobius"/>
    </source>
</evidence>